<organism evidence="2 3">
    <name type="scientific">Flavobacterium restrictum</name>
    <dbReference type="NCBI Taxonomy" id="2594428"/>
    <lineage>
        <taxon>Bacteria</taxon>
        <taxon>Pseudomonadati</taxon>
        <taxon>Bacteroidota</taxon>
        <taxon>Flavobacteriia</taxon>
        <taxon>Flavobacteriales</taxon>
        <taxon>Flavobacteriaceae</taxon>
        <taxon>Flavobacterium</taxon>
    </lineage>
</organism>
<dbReference type="GO" id="GO:0004519">
    <property type="term" value="F:endonuclease activity"/>
    <property type="evidence" value="ECO:0007669"/>
    <property type="project" value="UniProtKB-KW"/>
</dbReference>
<feature type="domain" description="Putative restriction endonuclease" evidence="1">
    <location>
        <begin position="21"/>
        <end position="192"/>
    </location>
</feature>
<sequence>MSTIITNIKQLDLKGSYTYADYLLWQFKDRVEIIKGKIFKMSPAPSRSHQDTSWSIARQLDKTFYKTTCKMYTAPFDVRLINFKESTKDNQITSVVQPDLCVVCDINKLDDKGCIGAPDLIIEILSPGNSYREMTIKFDLYEENGVKEYWIVNQSDKTILIYVLNENKFVGLKPIVESGKLESPTFPTLKFSVKNIFKQ</sequence>
<dbReference type="Gene3D" id="3.90.1570.10">
    <property type="entry name" value="tt1808, chain A"/>
    <property type="match status" value="1"/>
</dbReference>
<dbReference type="EMBL" id="VJZT01000006">
    <property type="protein sequence ID" value="TRX40066.1"/>
    <property type="molecule type" value="Genomic_DNA"/>
</dbReference>
<keyword evidence="2" id="KW-0255">Endonuclease</keyword>
<dbReference type="Proteomes" id="UP000316371">
    <property type="component" value="Unassembled WGS sequence"/>
</dbReference>
<dbReference type="SUPFAM" id="SSF52980">
    <property type="entry name" value="Restriction endonuclease-like"/>
    <property type="match status" value="1"/>
</dbReference>
<dbReference type="PANTHER" id="PTHR36558:SF1">
    <property type="entry name" value="RESTRICTION ENDONUCLEASE DOMAIN-CONTAINING PROTEIN-RELATED"/>
    <property type="match status" value="1"/>
</dbReference>
<dbReference type="InterPro" id="IPR012296">
    <property type="entry name" value="Nuclease_put_TT1808"/>
</dbReference>
<reference evidence="2 3" key="1">
    <citation type="submission" date="2019-07" db="EMBL/GenBank/DDBJ databases">
        <title>Novel species of Flavobacterium.</title>
        <authorList>
            <person name="Liu Q."/>
            <person name="Xin Y.-H."/>
        </authorList>
    </citation>
    <scope>NUCLEOTIDE SEQUENCE [LARGE SCALE GENOMIC DNA]</scope>
    <source>
        <strain evidence="2 3">LB1R34</strain>
    </source>
</reference>
<accession>A0A553E4U2</accession>
<dbReference type="RefSeq" id="WP_144256146.1">
    <property type="nucleotide sequence ID" value="NZ_VJZT01000006.1"/>
</dbReference>
<evidence type="ECO:0000313" key="3">
    <source>
        <dbReference type="Proteomes" id="UP000316371"/>
    </source>
</evidence>
<keyword evidence="2" id="KW-0378">Hydrolase</keyword>
<gene>
    <name evidence="2" type="ORF">FNW21_07610</name>
</gene>
<proteinExistence type="predicted"/>
<dbReference type="PANTHER" id="PTHR36558">
    <property type="entry name" value="GLR1098 PROTEIN"/>
    <property type="match status" value="1"/>
</dbReference>
<dbReference type="InterPro" id="IPR008538">
    <property type="entry name" value="Uma2"/>
</dbReference>
<dbReference type="OrthoDB" id="9808428at2"/>
<keyword evidence="2" id="KW-0540">Nuclease</keyword>
<dbReference type="AlphaFoldDB" id="A0A553E4U2"/>
<dbReference type="Pfam" id="PF05685">
    <property type="entry name" value="Uma2"/>
    <property type="match status" value="1"/>
</dbReference>
<evidence type="ECO:0000313" key="2">
    <source>
        <dbReference type="EMBL" id="TRX40066.1"/>
    </source>
</evidence>
<dbReference type="CDD" id="cd06260">
    <property type="entry name" value="DUF820-like"/>
    <property type="match status" value="1"/>
</dbReference>
<keyword evidence="3" id="KW-1185">Reference proteome</keyword>
<evidence type="ECO:0000259" key="1">
    <source>
        <dbReference type="Pfam" id="PF05685"/>
    </source>
</evidence>
<dbReference type="InterPro" id="IPR011335">
    <property type="entry name" value="Restrct_endonuc-II-like"/>
</dbReference>
<name>A0A553E4U2_9FLAO</name>
<comment type="caution">
    <text evidence="2">The sequence shown here is derived from an EMBL/GenBank/DDBJ whole genome shotgun (WGS) entry which is preliminary data.</text>
</comment>
<protein>
    <submittedName>
        <fullName evidence="2">Uma2 family endonuclease</fullName>
    </submittedName>
</protein>